<dbReference type="PANTHER" id="PTHR47829">
    <property type="entry name" value="HYDROLASE, PUTATIVE (AFU_ORTHOLOGUE AFUA_1G12880)-RELATED"/>
    <property type="match status" value="1"/>
</dbReference>
<accession>A0ABX1SJZ5</accession>
<dbReference type="SUPFAM" id="SSF56112">
    <property type="entry name" value="Protein kinase-like (PK-like)"/>
    <property type="match status" value="1"/>
</dbReference>
<gene>
    <name evidence="2" type="ORF">HF526_26520</name>
</gene>
<evidence type="ECO:0000313" key="2">
    <source>
        <dbReference type="EMBL" id="NMI00834.1"/>
    </source>
</evidence>
<dbReference type="PANTHER" id="PTHR47829:SF1">
    <property type="entry name" value="HAD FAMILY PHOSPHATASE"/>
    <property type="match status" value="1"/>
</dbReference>
<reference evidence="2 3" key="1">
    <citation type="submission" date="2020-04" db="EMBL/GenBank/DDBJ databases">
        <authorList>
            <person name="Klaysubun C."/>
            <person name="Duangmal K."/>
            <person name="Lipun K."/>
        </authorList>
    </citation>
    <scope>NUCLEOTIDE SEQUENCE [LARGE SCALE GENOMIC DNA]</scope>
    <source>
        <strain evidence="2 3">K10HN5</strain>
    </source>
</reference>
<dbReference type="InterPro" id="IPR052898">
    <property type="entry name" value="ACAD10-like"/>
</dbReference>
<dbReference type="InterPro" id="IPR002575">
    <property type="entry name" value="Aminoglycoside_PTrfase"/>
</dbReference>
<dbReference type="Proteomes" id="UP000820669">
    <property type="component" value="Unassembled WGS sequence"/>
</dbReference>
<name>A0ABX1SJZ5_9PSEU</name>
<protein>
    <submittedName>
        <fullName evidence="2">Phosphotransferase family protein</fullName>
    </submittedName>
</protein>
<sequence length="356" mass="37611">MTQSRSTEIDDPVPADALSGWLAAEVPEVAVGSGPVTVHRISGGHSNLTYRIVDAAGVGWALRRPPTGGVLATAHDMSREWRFIAALAPTPVPVPRPVAYCADAGVIGAEFYVMGFVEGTVLGDEAAGEELAVEHRHAAGLAVVDVLADLHAVDPDAVGLGELRRPGSYLERQLRRWHRQVHASAVPDLSVVDAVHERLVERMPATLPYSQVRIAHGDFRPGNLSFSADGSIGAVFDWELATLGDPLADLGWVLASWARPGDTEAPTTPGPTALDGFPERDELIARYAARSGRDLADLPYYLAFARWRSACIGAGVYTRYAAGVMGSDAADMGDVAVARLESVQAQARAALAALGG</sequence>
<comment type="caution">
    <text evidence="2">The sequence shown here is derived from an EMBL/GenBank/DDBJ whole genome shotgun (WGS) entry which is preliminary data.</text>
</comment>
<dbReference type="Gene3D" id="3.30.200.20">
    <property type="entry name" value="Phosphorylase Kinase, domain 1"/>
    <property type="match status" value="1"/>
</dbReference>
<proteinExistence type="predicted"/>
<keyword evidence="3" id="KW-1185">Reference proteome</keyword>
<dbReference type="InterPro" id="IPR011009">
    <property type="entry name" value="Kinase-like_dom_sf"/>
</dbReference>
<organism evidence="2 3">
    <name type="scientific">Pseudonocardia acidicola</name>
    <dbReference type="NCBI Taxonomy" id="2724939"/>
    <lineage>
        <taxon>Bacteria</taxon>
        <taxon>Bacillati</taxon>
        <taxon>Actinomycetota</taxon>
        <taxon>Actinomycetes</taxon>
        <taxon>Pseudonocardiales</taxon>
        <taxon>Pseudonocardiaceae</taxon>
        <taxon>Pseudonocardia</taxon>
    </lineage>
</organism>
<dbReference type="Gene3D" id="3.90.1200.10">
    <property type="match status" value="1"/>
</dbReference>
<dbReference type="InterPro" id="IPR041726">
    <property type="entry name" value="ACAD10_11_N"/>
</dbReference>
<evidence type="ECO:0000259" key="1">
    <source>
        <dbReference type="Pfam" id="PF01636"/>
    </source>
</evidence>
<evidence type="ECO:0000313" key="3">
    <source>
        <dbReference type="Proteomes" id="UP000820669"/>
    </source>
</evidence>
<dbReference type="EMBL" id="JAAXLA010000066">
    <property type="protein sequence ID" value="NMI00834.1"/>
    <property type="molecule type" value="Genomic_DNA"/>
</dbReference>
<feature type="domain" description="Aminoglycoside phosphotransferase" evidence="1">
    <location>
        <begin position="38"/>
        <end position="264"/>
    </location>
</feature>
<dbReference type="RefSeq" id="WP_169384300.1">
    <property type="nucleotide sequence ID" value="NZ_JAAXLA010000066.1"/>
</dbReference>
<dbReference type="CDD" id="cd05154">
    <property type="entry name" value="ACAD10_11_N-like"/>
    <property type="match status" value="1"/>
</dbReference>
<dbReference type="Pfam" id="PF01636">
    <property type="entry name" value="APH"/>
    <property type="match status" value="1"/>
</dbReference>